<dbReference type="Gene3D" id="3.30.1490.180">
    <property type="entry name" value="RNA polymerase ii"/>
    <property type="match status" value="1"/>
</dbReference>
<organism evidence="8">
    <name type="scientific">Lotharella vacuolata</name>
    <dbReference type="NCBI Taxonomy" id="74820"/>
    <lineage>
        <taxon>Eukaryota</taxon>
        <taxon>Sar</taxon>
        <taxon>Rhizaria</taxon>
        <taxon>Cercozoa</taxon>
        <taxon>Chlorarachniophyceae</taxon>
        <taxon>Lotharella</taxon>
    </lineage>
</organism>
<dbReference type="Gene3D" id="6.10.250.2940">
    <property type="match status" value="1"/>
</dbReference>
<evidence type="ECO:0000256" key="1">
    <source>
        <dbReference type="ARBA" id="ARBA00006460"/>
    </source>
</evidence>
<dbReference type="SMART" id="SM00663">
    <property type="entry name" value="RPOLA_N"/>
    <property type="match status" value="1"/>
</dbReference>
<dbReference type="FunFam" id="2.40.40.20:FF:000019">
    <property type="entry name" value="DNA-directed RNA polymerase II subunit RPB1"/>
    <property type="match status" value="1"/>
</dbReference>
<keyword evidence="3 8" id="KW-0240">DNA-directed RNA polymerase</keyword>
<keyword evidence="4" id="KW-0808">Transferase</keyword>
<evidence type="ECO:0000256" key="4">
    <source>
        <dbReference type="ARBA" id="ARBA00022679"/>
    </source>
</evidence>
<dbReference type="Gene3D" id="1.10.150.390">
    <property type="match status" value="1"/>
</dbReference>
<dbReference type="GO" id="GO:0006351">
    <property type="term" value="P:DNA-templated transcription"/>
    <property type="evidence" value="ECO:0007669"/>
    <property type="project" value="InterPro"/>
</dbReference>
<evidence type="ECO:0000259" key="7">
    <source>
        <dbReference type="SMART" id="SM00663"/>
    </source>
</evidence>
<geneLocation type="nucleomorph" evidence="8"/>
<dbReference type="InterPro" id="IPR044893">
    <property type="entry name" value="RNA_pol_Rpb1_clamp_domain"/>
</dbReference>
<dbReference type="Pfam" id="PF00623">
    <property type="entry name" value="RNA_pol_Rpb1_2"/>
    <property type="match status" value="1"/>
</dbReference>
<protein>
    <recommendedName>
        <fullName evidence="2">DNA-directed RNA polymerase</fullName>
        <ecNumber evidence="2">2.7.7.6</ecNumber>
    </recommendedName>
</protein>
<feature type="domain" description="RNA polymerase N-terminal" evidence="7">
    <location>
        <begin position="249"/>
        <end position="553"/>
    </location>
</feature>
<dbReference type="GO" id="GO:0003899">
    <property type="term" value="F:DNA-directed RNA polymerase activity"/>
    <property type="evidence" value="ECO:0007669"/>
    <property type="project" value="UniProtKB-EC"/>
</dbReference>
<dbReference type="InterPro" id="IPR006592">
    <property type="entry name" value="RNA_pol_N"/>
</dbReference>
<dbReference type="Pfam" id="PF04998">
    <property type="entry name" value="RNA_pol_Rpb1_5"/>
    <property type="match status" value="1"/>
</dbReference>
<gene>
    <name evidence="8" type="primary">rpc1</name>
</gene>
<keyword evidence="6" id="KW-0804">Transcription</keyword>
<dbReference type="InterPro" id="IPR045867">
    <property type="entry name" value="DNA-dir_RpoC_beta_prime"/>
</dbReference>
<keyword evidence="8" id="KW-0542">Nucleomorph</keyword>
<dbReference type="GO" id="GO:0000428">
    <property type="term" value="C:DNA-directed RNA polymerase complex"/>
    <property type="evidence" value="ECO:0007669"/>
    <property type="project" value="UniProtKB-KW"/>
</dbReference>
<dbReference type="Gene3D" id="4.10.860.120">
    <property type="entry name" value="RNA polymerase II, clamp domain"/>
    <property type="match status" value="1"/>
</dbReference>
<comment type="similarity">
    <text evidence="1">Belongs to the RNA polymerase beta' chain family.</text>
</comment>
<evidence type="ECO:0000313" key="8">
    <source>
        <dbReference type="EMBL" id="BAS01495.1"/>
    </source>
</evidence>
<dbReference type="PANTHER" id="PTHR19376:SF36">
    <property type="entry name" value="DNA-DIRECTED RNA POLYMERASE IV SUBUNIT 1"/>
    <property type="match status" value="1"/>
</dbReference>
<dbReference type="SUPFAM" id="SSF64484">
    <property type="entry name" value="beta and beta-prime subunits of DNA dependent RNA-polymerase"/>
    <property type="match status" value="1"/>
</dbReference>
<name>A0A0H5BK13_9EUKA</name>
<dbReference type="InterPro" id="IPR000722">
    <property type="entry name" value="RNA_pol_asu"/>
</dbReference>
<dbReference type="PANTHER" id="PTHR19376">
    <property type="entry name" value="DNA-DIRECTED RNA POLYMERASE"/>
    <property type="match status" value="1"/>
</dbReference>
<dbReference type="EC" id="2.7.7.6" evidence="2"/>
<keyword evidence="5" id="KW-0548">Nucleotidyltransferase</keyword>
<dbReference type="EMBL" id="AB996599">
    <property type="protein sequence ID" value="BAS01495.1"/>
    <property type="molecule type" value="Genomic_DNA"/>
</dbReference>
<evidence type="ECO:0000256" key="2">
    <source>
        <dbReference type="ARBA" id="ARBA00012418"/>
    </source>
</evidence>
<sequence length="1359" mass="161246">MQEKRSSLNTLKNLKIKKHKKINKIFYSLFNWNDIIKNSLVILYKKEIIKKNFEIIYNFNYFARKDIYNLKKYNIYNINSTRKNCLEKICPLCAKYIKICKGHLGCFKLEIPIYNNFFKFEFINVLKCLCFNCYLCKFNRDILKNILGKNIHSTLQIKYNVYQKYLSLACFNKVCCSCYKKEKIIILSFKKYKYFSENQNIVIKNLSQDTKFKLQKIITKEYLAIHFLKSFENLINDQEKLLNIGCKLKNIIFYFFPISSIFIRTSFKYQNLFIENKINIYYKKIITLNIKIHFLKKKKTYSIISMLNCLSKIQNFCTLLICETTEKKKLNFQINTTTKNGVLNRLIGKKGRIRNTILSKRVDFSSRSVISPDPKTSINSISLSLFSCKKLTFPIKITKYNFNAITNKYFDMKKKYFLIKYMTNLDIKKKFSPQFLQIKQIKKKLKNNIIFEREILENDLVLFNRQPSLHRFSILSLLLKTQNSKTFSFNPILCSPFNADFDGDEMNIHLLQDIETKTEALKIMTPFVNFNLNSNPYLLFFPIQDQVYIYYLKTNKKNLFNPSILKTFSLKFFDKKFFQLKRYFFKKKKKILFSTLKNNIHSNYFSNKINLFNKNEVTKFFYNHYLSGVLPKTQFINKNIGLANILSKFEGKFYYQLLISEMNREITERPVYFSNTLGIDNVLYQQKNIKYIYISNNAIETFFNNIMDFYNKKIILNFKKKTKYSIIQQLINFYQKTQKLSFNLSFINSIYLDNLRLINTSGSKGTKTNLLAIKLRVGFQSLIFKNQTYSFMNILFPFHLYNSQSLAYNNIVPDSFTKGLGKGSFFAHVSAGREAVIESSIKASETGYLARKLQMSICDIFLHYDFSIRNNIGAYLSSIIYKKTNTNHIGLLSSENHLYYRFLNKQCLDYHIINRNSNKLYKYFNEIILTSDTYFYFNLNLKYWKIYKNFFTSISNFFQFSFSLIVIYNYLYYEVNILEKTKTCCQNICLTNYVNDCYFYSIFKLFIFEKIKNLEIPGTPFGLRSAQSLTEPCTQMTLKTFHFTGSMINDIHKAFIKIRNLLNVIKNSKNNSYFITIHNNKIHTTEKNLVTFKRNIKNLKHTRKLKSIHIKYNNRNTFTQLETIKIEIIISNNMNYTNSLKLSNVLIDVLKKKNYKHSKITFFNNNLKISSNTKHTFTLYSKFLFILSKIEYNQNLNKIKIFLKNKLKNFMKYYKILITLSPNNRIFHGLYNSIPTCFKIIVSNNIYYIFKTFGIEASRLLIYETLLKITTKQKIKIKKNYVDLISDYLTYDAKLNGISLTKQFRKKISSLQLASLEKTLYILKKSTFIGNIDYIKGFIENIFSGNQVSFGTGIFKIIF</sequence>
<evidence type="ECO:0000256" key="6">
    <source>
        <dbReference type="ARBA" id="ARBA00023163"/>
    </source>
</evidence>
<evidence type="ECO:0000256" key="3">
    <source>
        <dbReference type="ARBA" id="ARBA00022478"/>
    </source>
</evidence>
<dbReference type="Gene3D" id="2.40.40.20">
    <property type="match status" value="1"/>
</dbReference>
<dbReference type="GO" id="GO:0003677">
    <property type="term" value="F:DNA binding"/>
    <property type="evidence" value="ECO:0007669"/>
    <property type="project" value="InterPro"/>
</dbReference>
<proteinExistence type="inferred from homology"/>
<evidence type="ECO:0000256" key="5">
    <source>
        <dbReference type="ARBA" id="ARBA00022695"/>
    </source>
</evidence>
<accession>A0A0H5BK13</accession>
<reference evidence="8" key="1">
    <citation type="journal article" date="2015" name="Genome Biol. Evol.">
        <title>Nucleomorph Genome Sequences of Two Chlorarachniophytes, Amorphochlora amoebiformis and Lotharella vacuolata.</title>
        <authorList>
            <person name="Suzuki S."/>
            <person name="Shirato S."/>
            <person name="Hirakawa Y."/>
            <person name="Ishida K."/>
        </authorList>
    </citation>
    <scope>NUCLEOTIDE SEQUENCE</scope>
    <source>
        <strain evidence="8">CCMP240</strain>
    </source>
</reference>
<dbReference type="InterPro" id="IPR007081">
    <property type="entry name" value="RNA_pol_Rpb1_5"/>
</dbReference>